<dbReference type="GO" id="GO:0003677">
    <property type="term" value="F:DNA binding"/>
    <property type="evidence" value="ECO:0007669"/>
    <property type="project" value="InterPro"/>
</dbReference>
<organism evidence="3 4">
    <name type="scientific">Ignelater luminosus</name>
    <name type="common">Cucubano</name>
    <name type="synonym">Pyrophorus luminosus</name>
    <dbReference type="NCBI Taxonomy" id="2038154"/>
    <lineage>
        <taxon>Eukaryota</taxon>
        <taxon>Metazoa</taxon>
        <taxon>Ecdysozoa</taxon>
        <taxon>Arthropoda</taxon>
        <taxon>Hexapoda</taxon>
        <taxon>Insecta</taxon>
        <taxon>Pterygota</taxon>
        <taxon>Neoptera</taxon>
        <taxon>Endopterygota</taxon>
        <taxon>Coleoptera</taxon>
        <taxon>Polyphaga</taxon>
        <taxon>Elateriformia</taxon>
        <taxon>Elateroidea</taxon>
        <taxon>Elateridae</taxon>
        <taxon>Agrypninae</taxon>
        <taxon>Pyrophorini</taxon>
        <taxon>Ignelater</taxon>
    </lineage>
</organism>
<feature type="region of interest" description="Disordered" evidence="1">
    <location>
        <begin position="88"/>
        <end position="250"/>
    </location>
</feature>
<dbReference type="AlphaFoldDB" id="A0A8K0CA97"/>
<evidence type="ECO:0000313" key="4">
    <source>
        <dbReference type="Proteomes" id="UP000801492"/>
    </source>
</evidence>
<dbReference type="SUPFAM" id="SSF46785">
    <property type="entry name" value="Winged helix' DNA-binding domain"/>
    <property type="match status" value="1"/>
</dbReference>
<proteinExistence type="predicted"/>
<dbReference type="GO" id="GO:0000786">
    <property type="term" value="C:nucleosome"/>
    <property type="evidence" value="ECO:0007669"/>
    <property type="project" value="InterPro"/>
</dbReference>
<comment type="caution">
    <text evidence="3">The sequence shown here is derived from an EMBL/GenBank/DDBJ whole genome shotgun (WGS) entry which is preliminary data.</text>
</comment>
<dbReference type="InterPro" id="IPR005818">
    <property type="entry name" value="Histone_H1/H5_H15"/>
</dbReference>
<name>A0A8K0CA97_IGNLU</name>
<gene>
    <name evidence="3" type="ORF">ILUMI_23809</name>
</gene>
<feature type="compositionally biased region" description="Basic and acidic residues" evidence="1">
    <location>
        <begin position="164"/>
        <end position="173"/>
    </location>
</feature>
<feature type="compositionally biased region" description="Low complexity" evidence="1">
    <location>
        <begin position="98"/>
        <end position="124"/>
    </location>
</feature>
<protein>
    <recommendedName>
        <fullName evidence="2">H15 domain-containing protein</fullName>
    </recommendedName>
</protein>
<dbReference type="InterPro" id="IPR036388">
    <property type="entry name" value="WH-like_DNA-bd_sf"/>
</dbReference>
<keyword evidence="4" id="KW-1185">Reference proteome</keyword>
<dbReference type="Proteomes" id="UP000801492">
    <property type="component" value="Unassembled WGS sequence"/>
</dbReference>
<dbReference type="OrthoDB" id="6754815at2759"/>
<feature type="compositionally biased region" description="Polar residues" evidence="1">
    <location>
        <begin position="174"/>
        <end position="199"/>
    </location>
</feature>
<reference evidence="3" key="1">
    <citation type="submission" date="2019-08" db="EMBL/GenBank/DDBJ databases">
        <title>The genome of the North American firefly Photinus pyralis.</title>
        <authorList>
            <consortium name="Photinus pyralis genome working group"/>
            <person name="Fallon T.R."/>
            <person name="Sander Lower S.E."/>
            <person name="Weng J.-K."/>
        </authorList>
    </citation>
    <scope>NUCLEOTIDE SEQUENCE</scope>
    <source>
        <strain evidence="3">TRF0915ILg1</strain>
        <tissue evidence="3">Whole body</tissue>
    </source>
</reference>
<sequence length="250" mass="27935">MLQKDKLPPALKSHVIQAIASLQERRGSTTREILNQIKLMIRRSPRYKERSRNLMLQIQRALRYCVADGLLSHQAGRYKLDKNIEELKGTKKRKRRSSSIATSSLLSGSSVASSAGGSKTSASGESRNKYSGGETKGRRRRKGKKPKGKKKGKKGKKRRRRSVSHSEDSKQSEDFQNPPDQAPSEQSQTDSELPSTSFSGERKRLRGGRSNAVVERDANSYPDCGSPDCLCNAKQEQNDPIIKSEDDYNN</sequence>
<evidence type="ECO:0000256" key="1">
    <source>
        <dbReference type="SAM" id="MobiDB-lite"/>
    </source>
</evidence>
<dbReference type="InterPro" id="IPR036390">
    <property type="entry name" value="WH_DNA-bd_sf"/>
</dbReference>
<feature type="domain" description="H15" evidence="2">
    <location>
        <begin position="7"/>
        <end position="82"/>
    </location>
</feature>
<feature type="compositionally biased region" description="Basic residues" evidence="1">
    <location>
        <begin position="137"/>
        <end position="163"/>
    </location>
</feature>
<dbReference type="GO" id="GO:0006334">
    <property type="term" value="P:nucleosome assembly"/>
    <property type="evidence" value="ECO:0007669"/>
    <property type="project" value="InterPro"/>
</dbReference>
<accession>A0A8K0CA97</accession>
<evidence type="ECO:0000259" key="2">
    <source>
        <dbReference type="PROSITE" id="PS51504"/>
    </source>
</evidence>
<dbReference type="PROSITE" id="PS51504">
    <property type="entry name" value="H15"/>
    <property type="match status" value="1"/>
</dbReference>
<evidence type="ECO:0000313" key="3">
    <source>
        <dbReference type="EMBL" id="KAF2882364.1"/>
    </source>
</evidence>
<dbReference type="Gene3D" id="1.10.10.10">
    <property type="entry name" value="Winged helix-like DNA-binding domain superfamily/Winged helix DNA-binding domain"/>
    <property type="match status" value="1"/>
</dbReference>
<dbReference type="EMBL" id="VTPC01090621">
    <property type="protein sequence ID" value="KAF2882364.1"/>
    <property type="molecule type" value="Genomic_DNA"/>
</dbReference>